<keyword evidence="6" id="KW-1185">Reference proteome</keyword>
<dbReference type="GO" id="GO:0008270">
    <property type="term" value="F:zinc ion binding"/>
    <property type="evidence" value="ECO:0007669"/>
    <property type="project" value="InterPro"/>
</dbReference>
<proteinExistence type="predicted"/>
<evidence type="ECO:0000256" key="1">
    <source>
        <dbReference type="ARBA" id="ARBA00022737"/>
    </source>
</evidence>
<dbReference type="Pfam" id="PF01535">
    <property type="entry name" value="PPR"/>
    <property type="match status" value="2"/>
</dbReference>
<dbReference type="GO" id="GO:0009451">
    <property type="term" value="P:RNA modification"/>
    <property type="evidence" value="ECO:0007669"/>
    <property type="project" value="InterPro"/>
</dbReference>
<reference evidence="5" key="2">
    <citation type="submission" date="2023-06" db="EMBL/GenBank/DDBJ databases">
        <authorList>
            <person name="Ma L."/>
            <person name="Liu K.-W."/>
            <person name="Li Z."/>
            <person name="Hsiao Y.-Y."/>
            <person name="Qi Y."/>
            <person name="Fu T."/>
            <person name="Tang G."/>
            <person name="Zhang D."/>
            <person name="Sun W.-H."/>
            <person name="Liu D.-K."/>
            <person name="Li Y."/>
            <person name="Chen G.-Z."/>
            <person name="Liu X.-D."/>
            <person name="Liao X.-Y."/>
            <person name="Jiang Y.-T."/>
            <person name="Yu X."/>
            <person name="Hao Y."/>
            <person name="Huang J."/>
            <person name="Zhao X.-W."/>
            <person name="Ke S."/>
            <person name="Chen Y.-Y."/>
            <person name="Wu W.-L."/>
            <person name="Hsu J.-L."/>
            <person name="Lin Y.-F."/>
            <person name="Huang M.-D."/>
            <person name="Li C.-Y."/>
            <person name="Huang L."/>
            <person name="Wang Z.-W."/>
            <person name="Zhao X."/>
            <person name="Zhong W.-Y."/>
            <person name="Peng D.-H."/>
            <person name="Ahmad S."/>
            <person name="Lan S."/>
            <person name="Zhang J.-S."/>
            <person name="Tsai W.-C."/>
            <person name="Van De Peer Y."/>
            <person name="Liu Z.-J."/>
        </authorList>
    </citation>
    <scope>NUCLEOTIDE SEQUENCE</scope>
    <source>
        <strain evidence="5">SCP</strain>
        <tissue evidence="5">Leaves</tissue>
    </source>
</reference>
<dbReference type="EMBL" id="JAUJYN010000003">
    <property type="protein sequence ID" value="KAK1276298.1"/>
    <property type="molecule type" value="Genomic_DNA"/>
</dbReference>
<comment type="caution">
    <text evidence="5">The sequence shown here is derived from an EMBL/GenBank/DDBJ whole genome shotgun (WGS) entry which is preliminary data.</text>
</comment>
<evidence type="ECO:0000313" key="6">
    <source>
        <dbReference type="Proteomes" id="UP001179952"/>
    </source>
</evidence>
<protein>
    <submittedName>
        <fullName evidence="5">Pentatricopeptide repeat-containing protein</fullName>
    </submittedName>
</protein>
<keyword evidence="1" id="KW-0677">Repeat</keyword>
<dbReference type="PROSITE" id="PS51375">
    <property type="entry name" value="PPR"/>
    <property type="match status" value="2"/>
</dbReference>
<dbReference type="InterPro" id="IPR011990">
    <property type="entry name" value="TPR-like_helical_dom_sf"/>
</dbReference>
<reference evidence="5" key="1">
    <citation type="journal article" date="2023" name="Nat. Commun.">
        <title>Diploid and tetraploid genomes of Acorus and the evolution of monocots.</title>
        <authorList>
            <person name="Ma L."/>
            <person name="Liu K.W."/>
            <person name="Li Z."/>
            <person name="Hsiao Y.Y."/>
            <person name="Qi Y."/>
            <person name="Fu T."/>
            <person name="Tang G.D."/>
            <person name="Zhang D."/>
            <person name="Sun W.H."/>
            <person name="Liu D.K."/>
            <person name="Li Y."/>
            <person name="Chen G.Z."/>
            <person name="Liu X.D."/>
            <person name="Liao X.Y."/>
            <person name="Jiang Y.T."/>
            <person name="Yu X."/>
            <person name="Hao Y."/>
            <person name="Huang J."/>
            <person name="Zhao X.W."/>
            <person name="Ke S."/>
            <person name="Chen Y.Y."/>
            <person name="Wu W.L."/>
            <person name="Hsu J.L."/>
            <person name="Lin Y.F."/>
            <person name="Huang M.D."/>
            <person name="Li C.Y."/>
            <person name="Huang L."/>
            <person name="Wang Z.W."/>
            <person name="Zhao X."/>
            <person name="Zhong W.Y."/>
            <person name="Peng D.H."/>
            <person name="Ahmad S."/>
            <person name="Lan S."/>
            <person name="Zhang J.S."/>
            <person name="Tsai W.C."/>
            <person name="Van de Peer Y."/>
            <person name="Liu Z.J."/>
        </authorList>
    </citation>
    <scope>NUCLEOTIDE SEQUENCE</scope>
    <source>
        <strain evidence="5">SCP</strain>
    </source>
</reference>
<organism evidence="5 6">
    <name type="scientific">Acorus gramineus</name>
    <name type="common">Dwarf sweet flag</name>
    <dbReference type="NCBI Taxonomy" id="55184"/>
    <lineage>
        <taxon>Eukaryota</taxon>
        <taxon>Viridiplantae</taxon>
        <taxon>Streptophyta</taxon>
        <taxon>Embryophyta</taxon>
        <taxon>Tracheophyta</taxon>
        <taxon>Spermatophyta</taxon>
        <taxon>Magnoliopsida</taxon>
        <taxon>Liliopsida</taxon>
        <taxon>Acoraceae</taxon>
        <taxon>Acorus</taxon>
    </lineage>
</organism>
<feature type="region of interest" description="Disordered" evidence="3">
    <location>
        <begin position="256"/>
        <end position="279"/>
    </location>
</feature>
<dbReference type="InterPro" id="IPR002885">
    <property type="entry name" value="PPR_rpt"/>
</dbReference>
<evidence type="ECO:0000313" key="5">
    <source>
        <dbReference type="EMBL" id="KAK1276298.1"/>
    </source>
</evidence>
<dbReference type="Proteomes" id="UP001179952">
    <property type="component" value="Unassembled WGS sequence"/>
</dbReference>
<dbReference type="Gene3D" id="1.25.40.10">
    <property type="entry name" value="Tetratricopeptide repeat domain"/>
    <property type="match status" value="1"/>
</dbReference>
<feature type="domain" description="DYW" evidence="4">
    <location>
        <begin position="296"/>
        <end position="388"/>
    </location>
</feature>
<dbReference type="InterPro" id="IPR046960">
    <property type="entry name" value="PPR_At4g14850-like_plant"/>
</dbReference>
<feature type="repeat" description="PPR" evidence="2">
    <location>
        <begin position="139"/>
        <end position="173"/>
    </location>
</feature>
<dbReference type="GO" id="GO:0003723">
    <property type="term" value="F:RNA binding"/>
    <property type="evidence" value="ECO:0007669"/>
    <property type="project" value="InterPro"/>
</dbReference>
<gene>
    <name evidence="5" type="ORF">QJS04_geneDACA016063</name>
</gene>
<accession>A0AAV9BHT7</accession>
<sequence>MVAKSVTQFRFLTSSTIFETNLRVKKRPTTAICTVSSHQFAGDQSRLHIQSLCKDGSTREALEFIENMEGDGVHVEPSSLSLLIQSCMDSESGKRLHEYVMRSPIKNNITILNRLIGMYAKLDCVEEAFRVFEEMPERDIVSWNTVLVALVESGMGEEALRVFEWMKRDGFRPNASTYLTVLKVCQSLGAVEEGLRHFESMSKDDASVPTMEHYACVVNLLCSSGKLDEAREFIENKRIGWSPRIRETFQNHFNAKMESGEGGAKNSRRKGRDADPKRKAAYKKVRELHALMREVGYVPDTKYVLHDIDEEEKEKALMYHSERLAIAYGLISTSKGTTLRVMKNLRVCGDCHNAIKIMSKIVGREIVLRDNKRFHHFRDGECSCRDYW</sequence>
<dbReference type="InterPro" id="IPR032867">
    <property type="entry name" value="DYW_dom"/>
</dbReference>
<dbReference type="Pfam" id="PF13041">
    <property type="entry name" value="PPR_2"/>
    <property type="match status" value="1"/>
</dbReference>
<evidence type="ECO:0000256" key="2">
    <source>
        <dbReference type="PROSITE-ProRule" id="PRU00708"/>
    </source>
</evidence>
<dbReference type="Pfam" id="PF14432">
    <property type="entry name" value="DYW_deaminase"/>
    <property type="match status" value="1"/>
</dbReference>
<dbReference type="PANTHER" id="PTHR47926">
    <property type="entry name" value="PENTATRICOPEPTIDE REPEAT-CONTAINING PROTEIN"/>
    <property type="match status" value="1"/>
</dbReference>
<dbReference type="PANTHER" id="PTHR47926:SF388">
    <property type="entry name" value="DYW DOMAIN-CONTAINING PROTEIN"/>
    <property type="match status" value="1"/>
</dbReference>
<feature type="repeat" description="PPR" evidence="2">
    <location>
        <begin position="108"/>
        <end position="138"/>
    </location>
</feature>
<dbReference type="FunFam" id="1.25.40.10:FF:000031">
    <property type="entry name" value="Pentatricopeptide repeat-containing protein mitochondrial"/>
    <property type="match status" value="1"/>
</dbReference>
<evidence type="ECO:0000259" key="4">
    <source>
        <dbReference type="Pfam" id="PF14432"/>
    </source>
</evidence>
<dbReference type="AlphaFoldDB" id="A0AAV9BHT7"/>
<dbReference type="NCBIfam" id="TIGR00756">
    <property type="entry name" value="PPR"/>
    <property type="match status" value="2"/>
</dbReference>
<name>A0AAV9BHT7_ACOGR</name>
<evidence type="ECO:0000256" key="3">
    <source>
        <dbReference type="SAM" id="MobiDB-lite"/>
    </source>
</evidence>